<comment type="caution">
    <text evidence="1">The sequence shown here is derived from an EMBL/GenBank/DDBJ whole genome shotgun (WGS) entry which is preliminary data.</text>
</comment>
<dbReference type="EMBL" id="DSUT01000043">
    <property type="protein sequence ID" value="HGK27788.1"/>
    <property type="molecule type" value="Genomic_DNA"/>
</dbReference>
<gene>
    <name evidence="1" type="ORF">ENS41_02405</name>
</gene>
<organism evidence="1">
    <name type="scientific">candidate division WOR-3 bacterium</name>
    <dbReference type="NCBI Taxonomy" id="2052148"/>
    <lineage>
        <taxon>Bacteria</taxon>
        <taxon>Bacteria division WOR-3</taxon>
    </lineage>
</organism>
<protein>
    <recommendedName>
        <fullName evidence="2">FlgO domain-containing protein</fullName>
    </recommendedName>
</protein>
<evidence type="ECO:0000313" key="1">
    <source>
        <dbReference type="EMBL" id="HGK27788.1"/>
    </source>
</evidence>
<name>A0A7C4CCV2_UNCW3</name>
<evidence type="ECO:0008006" key="2">
    <source>
        <dbReference type="Google" id="ProtNLM"/>
    </source>
</evidence>
<accession>A0A7C4CCV2</accession>
<reference evidence="1" key="1">
    <citation type="journal article" date="2020" name="mSystems">
        <title>Genome- and Community-Level Interaction Insights into Carbon Utilization and Element Cycling Functions of Hydrothermarchaeota in Hydrothermal Sediment.</title>
        <authorList>
            <person name="Zhou Z."/>
            <person name="Liu Y."/>
            <person name="Xu W."/>
            <person name="Pan J."/>
            <person name="Luo Z.H."/>
            <person name="Li M."/>
        </authorList>
    </citation>
    <scope>NUCLEOTIDE SEQUENCE [LARGE SCALE GENOMIC DNA]</scope>
    <source>
        <strain evidence="1">SpSt-488</strain>
    </source>
</reference>
<dbReference type="AlphaFoldDB" id="A0A7C4CCV2"/>
<sequence>MNRLLPTAVLLICIGAVSPAIGAKDEALTATTFIHEDAAGKLAIIGSVAVIVSGTEPFISSIMEDALAVSLMLKGIKVAYPDEKNLGKTRTRPADDPLRLAKSVGANCLITGTLVTEPPSLEQFRPLRIAIASLSLIDVPMDKTLVWALYEPEQPVTTTKIARAFTQTLLESLK</sequence>
<proteinExistence type="predicted"/>